<proteinExistence type="predicted"/>
<dbReference type="Pfam" id="PF08447">
    <property type="entry name" value="PAS_3"/>
    <property type="match status" value="1"/>
</dbReference>
<dbReference type="InterPro" id="IPR035965">
    <property type="entry name" value="PAS-like_dom_sf"/>
</dbReference>
<feature type="domain" description="PAC" evidence="3">
    <location>
        <begin position="659"/>
        <end position="708"/>
    </location>
</feature>
<feature type="compositionally biased region" description="Polar residues" evidence="1">
    <location>
        <begin position="437"/>
        <end position="446"/>
    </location>
</feature>
<accession>A0A0G4FFW9</accession>
<keyword evidence="2" id="KW-1133">Transmembrane helix</keyword>
<gene>
    <name evidence="4" type="ORF">Vbra_9167</name>
</gene>
<dbReference type="Proteomes" id="UP000041254">
    <property type="component" value="Unassembled WGS sequence"/>
</dbReference>
<dbReference type="InterPro" id="IPR013655">
    <property type="entry name" value="PAS_fold_3"/>
</dbReference>
<feature type="compositionally biased region" description="Polar residues" evidence="1">
    <location>
        <begin position="457"/>
        <end position="466"/>
    </location>
</feature>
<dbReference type="VEuPathDB" id="CryptoDB:Vbra_9167"/>
<feature type="region of interest" description="Disordered" evidence="1">
    <location>
        <begin position="437"/>
        <end position="466"/>
    </location>
</feature>
<feature type="transmembrane region" description="Helical" evidence="2">
    <location>
        <begin position="192"/>
        <end position="212"/>
    </location>
</feature>
<dbReference type="PhylomeDB" id="A0A0G4FFW9"/>
<feature type="transmembrane region" description="Helical" evidence="2">
    <location>
        <begin position="238"/>
        <end position="265"/>
    </location>
</feature>
<keyword evidence="2" id="KW-0812">Transmembrane</keyword>
<feature type="compositionally biased region" description="Gly residues" evidence="1">
    <location>
        <begin position="529"/>
        <end position="539"/>
    </location>
</feature>
<organism evidence="4 5">
    <name type="scientific">Vitrella brassicaformis (strain CCMP3155)</name>
    <dbReference type="NCBI Taxonomy" id="1169540"/>
    <lineage>
        <taxon>Eukaryota</taxon>
        <taxon>Sar</taxon>
        <taxon>Alveolata</taxon>
        <taxon>Colpodellida</taxon>
        <taxon>Vitrellaceae</taxon>
        <taxon>Vitrella</taxon>
    </lineage>
</organism>
<feature type="transmembrane region" description="Helical" evidence="2">
    <location>
        <begin position="277"/>
        <end position="296"/>
    </location>
</feature>
<feature type="compositionally biased region" description="Polar residues" evidence="1">
    <location>
        <begin position="480"/>
        <end position="493"/>
    </location>
</feature>
<reference evidence="4 5" key="1">
    <citation type="submission" date="2014-11" db="EMBL/GenBank/DDBJ databases">
        <authorList>
            <person name="Zhu J."/>
            <person name="Qi W."/>
            <person name="Song R."/>
        </authorList>
    </citation>
    <scope>NUCLEOTIDE SEQUENCE [LARGE SCALE GENOMIC DNA]</scope>
</reference>
<evidence type="ECO:0000313" key="4">
    <source>
        <dbReference type="EMBL" id="CEM12086.1"/>
    </source>
</evidence>
<evidence type="ECO:0000313" key="5">
    <source>
        <dbReference type="Proteomes" id="UP000041254"/>
    </source>
</evidence>
<dbReference type="NCBIfam" id="TIGR00229">
    <property type="entry name" value="sensory_box"/>
    <property type="match status" value="1"/>
</dbReference>
<keyword evidence="2" id="KW-0472">Membrane</keyword>
<dbReference type="InterPro" id="IPR000700">
    <property type="entry name" value="PAS-assoc_C"/>
</dbReference>
<protein>
    <recommendedName>
        <fullName evidence="3">PAC domain-containing protein</fullName>
    </recommendedName>
</protein>
<feature type="region of interest" description="Disordered" evidence="1">
    <location>
        <begin position="480"/>
        <end position="587"/>
    </location>
</feature>
<name>A0A0G4FFW9_VITBC</name>
<dbReference type="InterPro" id="IPR000014">
    <property type="entry name" value="PAS"/>
</dbReference>
<dbReference type="EMBL" id="CDMY01000432">
    <property type="protein sequence ID" value="CEM12086.1"/>
    <property type="molecule type" value="Genomic_DNA"/>
</dbReference>
<dbReference type="AlphaFoldDB" id="A0A0G4FFW9"/>
<feature type="compositionally biased region" description="Polar residues" evidence="1">
    <location>
        <begin position="512"/>
        <end position="522"/>
    </location>
</feature>
<dbReference type="InParanoid" id="A0A0G4FFW9"/>
<dbReference type="Gene3D" id="3.30.450.20">
    <property type="entry name" value="PAS domain"/>
    <property type="match status" value="1"/>
</dbReference>
<keyword evidence="5" id="KW-1185">Reference proteome</keyword>
<feature type="compositionally biased region" description="Low complexity" evidence="1">
    <location>
        <begin position="562"/>
        <end position="574"/>
    </location>
</feature>
<feature type="transmembrane region" description="Helical" evidence="2">
    <location>
        <begin position="96"/>
        <end position="116"/>
    </location>
</feature>
<dbReference type="PROSITE" id="PS50113">
    <property type="entry name" value="PAC"/>
    <property type="match status" value="1"/>
</dbReference>
<feature type="region of interest" description="Disordered" evidence="1">
    <location>
        <begin position="1"/>
        <end position="27"/>
    </location>
</feature>
<evidence type="ECO:0000256" key="1">
    <source>
        <dbReference type="SAM" id="MobiDB-lite"/>
    </source>
</evidence>
<dbReference type="SUPFAM" id="SSF55785">
    <property type="entry name" value="PYP-like sensor domain (PAS domain)"/>
    <property type="match status" value="1"/>
</dbReference>
<dbReference type="OrthoDB" id="331853at2759"/>
<evidence type="ECO:0000259" key="3">
    <source>
        <dbReference type="PROSITE" id="PS50113"/>
    </source>
</evidence>
<feature type="transmembrane region" description="Helical" evidence="2">
    <location>
        <begin position="122"/>
        <end position="144"/>
    </location>
</feature>
<sequence length="870" mass="96282">MGVQGSKSAKAAPSPRSASTTHTDSASSAMDMVLPPSVWQYTLAFGRGMNQSWSRIGCESLWRWLPYVRMRFRDADLERQYRVLKREDTRESLKSLGALLALSIVIFSLILIYQLSKRETIYIFWLRMAVPLLTSIVILLYACFHRQLVKLYLCLAMTQGDRGELLAKMGGSSSRLVGAMEGALQPYYKMEYLCTFALFMVVTTTVTLHGHLAPMLGRQGVSCIDSVEHAVGSELENCAMMCLCFLVFKCDAFAASLLILVHQIIHYLLDGMWTDKYFSCFYPVVGILLIAAARQVEFFYRTAFYQTDKVSREKGQRRRLLESFAFMVDIAAWEWDTAGSIQQDFYTTRVIEALTMRARDDSPQYMYPKKAFDLTTYPTLAPSEKSVSTAGCALKPFSNVVVTKPKSQERTSHLIRPIKSHLHPIKASVKLPIKSFSSPHELTTNGHAHPTPPGSNEVRSSGSTYALGSSHEHLNVHLSSGSVQLTPSPLSNFPTPPLVPSEHECDHHIHINVNSRSSRNDLTTPTNTGGHGTGTGSGSQGTNKTTPSDGERTPPATLSINSSGVKSKSSGGAVAEEHKKSDGSISGLLAVPVKPDMREMVPPIIPEEPSITDEPLPVGVTAYKAEHRLDGFWTKHVVMADRNKIEQAIIRCADEGEPYDMEVKYERADGEVRWFKCGGRKASKNSSVIYGYIQDVTDRKRSQCMLEQRVNLCERVVEGTLDATMLIDAQDNLILESSPLLNLWAGRSLVGHPITPLFNSWMLSWLKSDAALQATGGETVITAILTNPSAPQEQAKGEMCVFVDSDDPARIFIAFKALISNTPPYLPLKQVGLIRAPRQQQSRPRAVRNQTPNSTGIASYVTGIVRWFTG</sequence>
<evidence type="ECO:0000256" key="2">
    <source>
        <dbReference type="SAM" id="Phobius"/>
    </source>
</evidence>